<sequence length="215" mass="22914">MKIIIFGGTGDVGRALVNEAVERGEEVTVVARNAQRDTCLPDGIRRMDLDLLDTTIEELASLMAEHDVAISSLRPPAGHEALLVELSERLLQGARGSGSRLLLTGGAATLKLADGSGHTVLSAPGFLPDSVRPIAEACAAQDALLDDFPDVDWVCLRPAANLLIEPGRREYRLDTDSLVVDGAGQSRISYADFAMAMLDLMSAHDAPRRLTAGWA</sequence>
<dbReference type="AlphaFoldDB" id="A0A5C1NMB4"/>
<organism evidence="2 3">
    <name type="scientific">Halomonas binhaiensis</name>
    <dbReference type="NCBI Taxonomy" id="2562282"/>
    <lineage>
        <taxon>Bacteria</taxon>
        <taxon>Pseudomonadati</taxon>
        <taxon>Pseudomonadota</taxon>
        <taxon>Gammaproteobacteria</taxon>
        <taxon>Oceanospirillales</taxon>
        <taxon>Halomonadaceae</taxon>
        <taxon>Halomonas</taxon>
    </lineage>
</organism>
<dbReference type="PANTHER" id="PTHR43355:SF2">
    <property type="entry name" value="FLAVIN REDUCTASE (NADPH)"/>
    <property type="match status" value="1"/>
</dbReference>
<accession>A0A5C1NMB4</accession>
<dbReference type="OrthoDB" id="7352421at2"/>
<dbReference type="GO" id="GO:0016646">
    <property type="term" value="F:oxidoreductase activity, acting on the CH-NH group of donors, NAD or NADP as acceptor"/>
    <property type="evidence" value="ECO:0007669"/>
    <property type="project" value="TreeGrafter"/>
</dbReference>
<dbReference type="Pfam" id="PF13460">
    <property type="entry name" value="NAD_binding_10"/>
    <property type="match status" value="1"/>
</dbReference>
<proteinExistence type="predicted"/>
<dbReference type="InterPro" id="IPR036291">
    <property type="entry name" value="NAD(P)-bd_dom_sf"/>
</dbReference>
<dbReference type="SUPFAM" id="SSF51735">
    <property type="entry name" value="NAD(P)-binding Rossmann-fold domains"/>
    <property type="match status" value="1"/>
</dbReference>
<dbReference type="EMBL" id="CP038437">
    <property type="protein sequence ID" value="QEM83663.1"/>
    <property type="molecule type" value="Genomic_DNA"/>
</dbReference>
<evidence type="ECO:0000313" key="3">
    <source>
        <dbReference type="Proteomes" id="UP000324285"/>
    </source>
</evidence>
<dbReference type="RefSeq" id="WP_149286784.1">
    <property type="nucleotide sequence ID" value="NZ_CP038437.2"/>
</dbReference>
<evidence type="ECO:0000259" key="1">
    <source>
        <dbReference type="Pfam" id="PF13460"/>
    </source>
</evidence>
<dbReference type="PANTHER" id="PTHR43355">
    <property type="entry name" value="FLAVIN REDUCTASE (NADPH)"/>
    <property type="match status" value="1"/>
</dbReference>
<reference evidence="2" key="1">
    <citation type="submission" date="2021-02" db="EMBL/GenBank/DDBJ databases">
        <title>Strain Y2R2, a novel species of the genus Halomonas.</title>
        <authorList>
            <person name="Huang H."/>
        </authorList>
    </citation>
    <scope>NUCLEOTIDE SEQUENCE</scope>
    <source>
        <strain evidence="2">Y2R2</strain>
    </source>
</reference>
<dbReference type="Gene3D" id="3.40.50.720">
    <property type="entry name" value="NAD(P)-binding Rossmann-like Domain"/>
    <property type="match status" value="1"/>
</dbReference>
<keyword evidence="3" id="KW-1185">Reference proteome</keyword>
<gene>
    <name evidence="2" type="ORF">E4T21_20415</name>
</gene>
<dbReference type="KEGG" id="hbh:E4T21_20415"/>
<feature type="domain" description="NAD(P)-binding" evidence="1">
    <location>
        <begin position="7"/>
        <end position="199"/>
    </location>
</feature>
<protein>
    <submittedName>
        <fullName evidence="2">NAD(P)H-binding protein</fullName>
    </submittedName>
</protein>
<evidence type="ECO:0000313" key="2">
    <source>
        <dbReference type="EMBL" id="QEM83663.1"/>
    </source>
</evidence>
<dbReference type="InterPro" id="IPR016040">
    <property type="entry name" value="NAD(P)-bd_dom"/>
</dbReference>
<name>A0A5C1NMB4_9GAMM</name>
<dbReference type="InterPro" id="IPR051606">
    <property type="entry name" value="Polyketide_Oxido-like"/>
</dbReference>
<dbReference type="Proteomes" id="UP000324285">
    <property type="component" value="Chromosome"/>
</dbReference>